<dbReference type="InterPro" id="IPR044492">
    <property type="entry name" value="P_typ_ATPase_HD_dom"/>
</dbReference>
<evidence type="ECO:0000256" key="4">
    <source>
        <dbReference type="ARBA" id="ARBA00022741"/>
    </source>
</evidence>
<dbReference type="InterPro" id="IPR023298">
    <property type="entry name" value="ATPase_P-typ_TM_dom_sf"/>
</dbReference>
<feature type="transmembrane region" description="Helical" evidence="10">
    <location>
        <begin position="1039"/>
        <end position="1060"/>
    </location>
</feature>
<dbReference type="SFLD" id="SFLDG00002">
    <property type="entry name" value="C1.7:_P-type_atpase_like"/>
    <property type="match status" value="1"/>
</dbReference>
<dbReference type="EMBL" id="LAFY01000497">
    <property type="protein sequence ID" value="KJX97344.1"/>
    <property type="molecule type" value="Genomic_DNA"/>
</dbReference>
<feature type="compositionally biased region" description="Basic and acidic residues" evidence="9">
    <location>
        <begin position="38"/>
        <end position="48"/>
    </location>
</feature>
<dbReference type="SFLD" id="SFLDS00003">
    <property type="entry name" value="Haloacid_Dehalogenase"/>
    <property type="match status" value="1"/>
</dbReference>
<evidence type="ECO:0000256" key="2">
    <source>
        <dbReference type="ARBA" id="ARBA00022475"/>
    </source>
</evidence>
<reference evidence="12 13" key="1">
    <citation type="submission" date="2015-03" db="EMBL/GenBank/DDBJ databases">
        <title>RNA-seq based gene annotation and comparative genomics of four Zymoseptoria species reveal species-specific pathogenicity related genes and transposable element activity.</title>
        <authorList>
            <person name="Grandaubert J."/>
            <person name="Bhattacharyya A."/>
            <person name="Stukenbrock E.H."/>
        </authorList>
    </citation>
    <scope>NUCLEOTIDE SEQUENCE [LARGE SCALE GENOMIC DNA]</scope>
    <source>
        <strain evidence="12 13">Zb18110</strain>
    </source>
</reference>
<keyword evidence="13" id="KW-1185">Reference proteome</keyword>
<keyword evidence="6" id="KW-1278">Translocase</keyword>
<keyword evidence="3 10" id="KW-0812">Transmembrane</keyword>
<evidence type="ECO:0000313" key="13">
    <source>
        <dbReference type="Proteomes" id="UP000033647"/>
    </source>
</evidence>
<evidence type="ECO:0000313" key="12">
    <source>
        <dbReference type="EMBL" id="KJX97344.1"/>
    </source>
</evidence>
<feature type="transmembrane region" description="Helical" evidence="10">
    <location>
        <begin position="904"/>
        <end position="926"/>
    </location>
</feature>
<dbReference type="InterPro" id="IPR018303">
    <property type="entry name" value="ATPase_P-typ_P_site"/>
</dbReference>
<dbReference type="Gene3D" id="3.40.1110.10">
    <property type="entry name" value="Calcium-transporting ATPase, cytoplasmic domain N"/>
    <property type="match status" value="1"/>
</dbReference>
<dbReference type="GO" id="GO:0005524">
    <property type="term" value="F:ATP binding"/>
    <property type="evidence" value="ECO:0007669"/>
    <property type="project" value="UniProtKB-KW"/>
</dbReference>
<evidence type="ECO:0000259" key="11">
    <source>
        <dbReference type="SMART" id="SM00831"/>
    </source>
</evidence>
<feature type="transmembrane region" description="Helical" evidence="10">
    <location>
        <begin position="410"/>
        <end position="438"/>
    </location>
</feature>
<dbReference type="SUPFAM" id="SSF81653">
    <property type="entry name" value="Calcium ATPase, transduction domain A"/>
    <property type="match status" value="1"/>
</dbReference>
<keyword evidence="4" id="KW-0547">Nucleotide-binding</keyword>
<dbReference type="Pfam" id="PF00122">
    <property type="entry name" value="E1-E2_ATPase"/>
    <property type="match status" value="1"/>
</dbReference>
<name>A0A0F4GIS3_9PEZI</name>
<dbReference type="InterPro" id="IPR036412">
    <property type="entry name" value="HAD-like_sf"/>
</dbReference>
<dbReference type="GO" id="GO:0036376">
    <property type="term" value="P:sodium ion export across plasma membrane"/>
    <property type="evidence" value="ECO:0007669"/>
    <property type="project" value="TreeGrafter"/>
</dbReference>
<organism evidence="12 13">
    <name type="scientific">Zymoseptoria brevis</name>
    <dbReference type="NCBI Taxonomy" id="1047168"/>
    <lineage>
        <taxon>Eukaryota</taxon>
        <taxon>Fungi</taxon>
        <taxon>Dikarya</taxon>
        <taxon>Ascomycota</taxon>
        <taxon>Pezizomycotina</taxon>
        <taxon>Dothideomycetes</taxon>
        <taxon>Dothideomycetidae</taxon>
        <taxon>Mycosphaerellales</taxon>
        <taxon>Mycosphaerellaceae</taxon>
        <taxon>Zymoseptoria</taxon>
    </lineage>
</organism>
<dbReference type="PANTHER" id="PTHR43294">
    <property type="entry name" value="SODIUM/POTASSIUM-TRANSPORTING ATPASE SUBUNIT ALPHA"/>
    <property type="match status" value="1"/>
</dbReference>
<dbReference type="SFLD" id="SFLDF00027">
    <property type="entry name" value="p-type_atpase"/>
    <property type="match status" value="1"/>
</dbReference>
<accession>A0A0F4GIS3</accession>
<dbReference type="SMART" id="SM00831">
    <property type="entry name" value="Cation_ATPase_N"/>
    <property type="match status" value="1"/>
</dbReference>
<keyword evidence="5" id="KW-0067">ATP-binding</keyword>
<keyword evidence="8 10" id="KW-0472">Membrane</keyword>
<dbReference type="InterPro" id="IPR050510">
    <property type="entry name" value="Cation_transp_ATPase_P-type"/>
</dbReference>
<evidence type="ECO:0000256" key="5">
    <source>
        <dbReference type="ARBA" id="ARBA00022840"/>
    </source>
</evidence>
<dbReference type="SUPFAM" id="SSF81665">
    <property type="entry name" value="Calcium ATPase, transmembrane domain M"/>
    <property type="match status" value="1"/>
</dbReference>
<dbReference type="Gene3D" id="2.70.150.10">
    <property type="entry name" value="Calcium-transporting ATPase, cytoplasmic transduction domain A"/>
    <property type="match status" value="1"/>
</dbReference>
<dbReference type="Gene3D" id="3.40.50.1000">
    <property type="entry name" value="HAD superfamily/HAD-like"/>
    <property type="match status" value="1"/>
</dbReference>
<dbReference type="Pfam" id="PF00690">
    <property type="entry name" value="Cation_ATPase_N"/>
    <property type="match status" value="1"/>
</dbReference>
<protein>
    <submittedName>
        <fullName evidence="12">H k atpase alpha like protein</fullName>
    </submittedName>
</protein>
<dbReference type="PROSITE" id="PS00154">
    <property type="entry name" value="ATPASE_E1_E2"/>
    <property type="match status" value="1"/>
</dbReference>
<dbReference type="InterPro" id="IPR004014">
    <property type="entry name" value="ATPase_P-typ_cation-transptr_N"/>
</dbReference>
<dbReference type="Pfam" id="PF00689">
    <property type="entry name" value="Cation_ATPase_C"/>
    <property type="match status" value="1"/>
</dbReference>
<feature type="transmembrane region" description="Helical" evidence="10">
    <location>
        <begin position="1072"/>
        <end position="1090"/>
    </location>
</feature>
<dbReference type="GO" id="GO:0005886">
    <property type="term" value="C:plasma membrane"/>
    <property type="evidence" value="ECO:0007669"/>
    <property type="project" value="UniProtKB-SubCell"/>
</dbReference>
<feature type="transmembrane region" description="Helical" evidence="10">
    <location>
        <begin position="1010"/>
        <end position="1027"/>
    </location>
</feature>
<evidence type="ECO:0000256" key="10">
    <source>
        <dbReference type="SAM" id="Phobius"/>
    </source>
</evidence>
<dbReference type="PRINTS" id="PR00121">
    <property type="entry name" value="NAKATPASE"/>
</dbReference>
<dbReference type="AlphaFoldDB" id="A0A0F4GIS3"/>
<dbReference type="Proteomes" id="UP000033647">
    <property type="component" value="Unassembled WGS sequence"/>
</dbReference>
<dbReference type="GO" id="GO:0005391">
    <property type="term" value="F:P-type sodium:potassium-exchanging transporter activity"/>
    <property type="evidence" value="ECO:0007669"/>
    <property type="project" value="TreeGrafter"/>
</dbReference>
<dbReference type="SUPFAM" id="SSF56784">
    <property type="entry name" value="HAD-like"/>
    <property type="match status" value="1"/>
</dbReference>
<feature type="transmembrane region" description="Helical" evidence="10">
    <location>
        <begin position="877"/>
        <end position="898"/>
    </location>
</feature>
<evidence type="ECO:0000256" key="6">
    <source>
        <dbReference type="ARBA" id="ARBA00022967"/>
    </source>
</evidence>
<comment type="subcellular location">
    <subcellularLocation>
        <location evidence="1">Cell membrane</location>
        <topology evidence="1">Multi-pass membrane protein</topology>
    </subcellularLocation>
</comment>
<comment type="caution">
    <text evidence="12">The sequence shown here is derived from an EMBL/GenBank/DDBJ whole genome shotgun (WGS) entry which is preliminary data.</text>
</comment>
<dbReference type="InterPro" id="IPR023299">
    <property type="entry name" value="ATPase_P-typ_cyto_dom_N"/>
</dbReference>
<feature type="domain" description="Cation-transporting P-type ATPase N-terminal" evidence="11">
    <location>
        <begin position="130"/>
        <end position="203"/>
    </location>
</feature>
<dbReference type="Pfam" id="PF13246">
    <property type="entry name" value="Cation_ATPase"/>
    <property type="match status" value="1"/>
</dbReference>
<evidence type="ECO:0000256" key="1">
    <source>
        <dbReference type="ARBA" id="ARBA00004651"/>
    </source>
</evidence>
<evidence type="ECO:0000256" key="9">
    <source>
        <dbReference type="SAM" id="MobiDB-lite"/>
    </source>
</evidence>
<feature type="transmembrane region" description="Helical" evidence="10">
    <location>
        <begin position="180"/>
        <end position="202"/>
    </location>
</feature>
<dbReference type="InterPro" id="IPR023214">
    <property type="entry name" value="HAD_sf"/>
</dbReference>
<dbReference type="SUPFAM" id="SSF81660">
    <property type="entry name" value="Metal cation-transporting ATPase, ATP-binding domain N"/>
    <property type="match status" value="1"/>
</dbReference>
<dbReference type="InterPro" id="IPR001757">
    <property type="entry name" value="P_typ_ATPase"/>
</dbReference>
<dbReference type="OrthoDB" id="158672at2759"/>
<dbReference type="GO" id="GO:0006883">
    <property type="term" value="P:intracellular sodium ion homeostasis"/>
    <property type="evidence" value="ECO:0007669"/>
    <property type="project" value="TreeGrafter"/>
</dbReference>
<dbReference type="GO" id="GO:0016887">
    <property type="term" value="F:ATP hydrolysis activity"/>
    <property type="evidence" value="ECO:0007669"/>
    <property type="project" value="InterPro"/>
</dbReference>
<gene>
    <name evidence="12" type="ORF">TI39_contig505g00008</name>
</gene>
<sequence>MADPDLEKLPAMHSVVTDDNLQRTFTNRGRAITYAESTRGRQSGDFRRAATGRSRSRDSMSIRTARRSVDHGIVLPPVFRTLSFGIEETKRNLAKGAKDTKLPSLKKKSKDKRKDTSPKTLAETELNSVDYHKASIEELMQRFGSSQTHGLSGVAVLAKLKEFGRNVPSRPPSRWFKQTMGYLFGGFGAILFMASILVFVAWRPLGDPNPAVANLALGIVLAIVWVVQAAFSFWQDFSSSRVMSSITQMLPESVNVLRDGTQQTVDGRDVVPGDILRISIGNKLPADVRFLDIQDAKFDRSILTGEPLPLLGSVDSTDDNYLETANIGLAGTHCVSGTAWGLIVETGDRTVFGRIAKLTSAPKKGMSPLQKEIFYFVSLIVCIMLTMVTIVLIIWGAWLRQEHRDWISVSNLIVSCVSVAVAFIPEGLPIAVTASLTITASIMKKNNILCKSLKTVETLGSVNIICSDKTGTLTRNQMTVTDFLVGKDQMSAKAAASHYQTSEGCRQLANCASLVNEAEFDASTMDRAIADRLIRGDATDSSLLRFVESMRSVADIRRSWTSRFKIAFNSKNKFAVTEAVSDTADSTDSALLFVKGAPDILLPRCARYVDADGVTQSLSVEEKRRLEEIKDHWSSQGKRVILLASKPLNKTLFDPATQQREYERDVMGRIESDLILVGLVAIVDALRPEIPDVVATLRGAGIKVAMVTGDFKLTAAAIAASAGILTCQPHEADDVTHLTFDEEYLDNAGIHEEKGKVSEDSITTKSIVLSGADIETLDDHMWDKLATYDEVVFARTTPEHKLKIVKEYQEREFIVGMTGDGVNDAPSLKQSDVGIAMGSGSDIAIEAADMVLLDSFAAIVEAVKYGRVVYDNLKKTICYLLPAGSFAEFLPVITNIAFGLPQILSSFLMIIICCFTDCAAATALAYEAPEADVMLRKPRNAKKDRLVNWKLVLQAYGFIGMLESVCSFAMAYWLAERRGIAFSDLWFGFGAVPTGMTQDRYTEILNEASAVYFITLVVMQWFVVFALRTRRLSVLKQRINYLLGPAIIFALLIAILFLYIPSLHAKLGTATVPVEYWFLPMAFGASILGLDELRKAGVRRWPSGLLARIAW</sequence>
<feature type="region of interest" description="Disordered" evidence="9">
    <location>
        <begin position="95"/>
        <end position="121"/>
    </location>
</feature>
<dbReference type="InterPro" id="IPR008250">
    <property type="entry name" value="ATPase_P-typ_transduc_dom_A_sf"/>
</dbReference>
<dbReference type="Gene3D" id="1.20.1110.10">
    <property type="entry name" value="Calcium-transporting ATPase, transmembrane domain"/>
    <property type="match status" value="1"/>
</dbReference>
<dbReference type="PANTHER" id="PTHR43294:SF21">
    <property type="entry name" value="CATION TRANSPORTING ATPASE"/>
    <property type="match status" value="1"/>
</dbReference>
<dbReference type="InterPro" id="IPR059000">
    <property type="entry name" value="ATPase_P-type_domA"/>
</dbReference>
<evidence type="ECO:0000256" key="7">
    <source>
        <dbReference type="ARBA" id="ARBA00022989"/>
    </source>
</evidence>
<evidence type="ECO:0000256" key="3">
    <source>
        <dbReference type="ARBA" id="ARBA00022692"/>
    </source>
</evidence>
<keyword evidence="2" id="KW-1003">Cell membrane</keyword>
<feature type="transmembrane region" description="Helical" evidence="10">
    <location>
        <begin position="373"/>
        <end position="398"/>
    </location>
</feature>
<keyword evidence="7 10" id="KW-1133">Transmembrane helix</keyword>
<dbReference type="NCBIfam" id="TIGR01494">
    <property type="entry name" value="ATPase_P-type"/>
    <property type="match status" value="2"/>
</dbReference>
<evidence type="ECO:0000256" key="8">
    <source>
        <dbReference type="ARBA" id="ARBA00023136"/>
    </source>
</evidence>
<dbReference type="STRING" id="1047168.A0A0F4GIS3"/>
<feature type="transmembrane region" description="Helical" evidence="10">
    <location>
        <begin position="214"/>
        <end position="234"/>
    </location>
</feature>
<dbReference type="GO" id="GO:1990573">
    <property type="term" value="P:potassium ion import across plasma membrane"/>
    <property type="evidence" value="ECO:0007669"/>
    <property type="project" value="TreeGrafter"/>
</dbReference>
<proteinExistence type="predicted"/>
<dbReference type="GO" id="GO:0030007">
    <property type="term" value="P:intracellular potassium ion homeostasis"/>
    <property type="evidence" value="ECO:0007669"/>
    <property type="project" value="TreeGrafter"/>
</dbReference>
<dbReference type="PRINTS" id="PR00119">
    <property type="entry name" value="CATATPASE"/>
</dbReference>
<feature type="region of interest" description="Disordered" evidence="9">
    <location>
        <begin position="35"/>
        <end position="62"/>
    </location>
</feature>
<dbReference type="GO" id="GO:1902600">
    <property type="term" value="P:proton transmembrane transport"/>
    <property type="evidence" value="ECO:0007669"/>
    <property type="project" value="TreeGrafter"/>
</dbReference>
<feature type="transmembrane region" description="Helical" evidence="10">
    <location>
        <begin position="947"/>
        <end position="975"/>
    </location>
</feature>
<dbReference type="InterPro" id="IPR006068">
    <property type="entry name" value="ATPase_P-typ_cation-transptr_C"/>
</dbReference>